<sequence length="150" mass="16859">MEQMKNILKAFDIIATTNPRHGLSEITEEEYGRIVAHEPTQQYLVKVNIPAQKSDLNRGNGEGMWAVILTDEDKAHYDADQSNKTIQVLLANDSIYWSVLRAGRIIQVNLNGESRPTLDVQWLDPIVQQIAGTTFTELLESRGVGNETTH</sequence>
<proteinExistence type="predicted"/>
<gene>
    <name evidence="1" type="ORF">NVP1224A_16</name>
</gene>
<dbReference type="Proteomes" id="UP000277460">
    <property type="component" value="Segment"/>
</dbReference>
<protein>
    <submittedName>
        <fullName evidence="1">Uncharacterized protein</fullName>
    </submittedName>
</protein>
<evidence type="ECO:0000313" key="1">
    <source>
        <dbReference type="EMBL" id="AUR96383.1"/>
    </source>
</evidence>
<dbReference type="EMBL" id="MG592591">
    <property type="protein sequence ID" value="AUR96383.1"/>
    <property type="molecule type" value="Genomic_DNA"/>
</dbReference>
<name>A0A2I7RRW3_9CAUD</name>
<accession>A0A2I7RRW3</accession>
<evidence type="ECO:0000313" key="2">
    <source>
        <dbReference type="Proteomes" id="UP000277460"/>
    </source>
</evidence>
<reference evidence="1 2" key="1">
    <citation type="submission" date="2017-11" db="EMBL/GenBank/DDBJ databases">
        <title>A major lineage of nontailed dsDNA viruses as unrecognized killers of marine bacteria.</title>
        <authorList>
            <person name="Kauffman K.M."/>
            <person name="Hussain F.A."/>
            <person name="Yang J."/>
            <person name="Arevalo P."/>
            <person name="Brown J.M."/>
            <person name="Chang W.K."/>
            <person name="VanInsberghe D."/>
            <person name="Elsherbini J."/>
            <person name="Cutler M.B."/>
            <person name="Kelly L."/>
            <person name="Polz M.F."/>
        </authorList>
    </citation>
    <scope>NUCLEOTIDE SEQUENCE [LARGE SCALE GENOMIC DNA]</scope>
</reference>
<keyword evidence="2" id="KW-1185">Reference proteome</keyword>
<organism evidence="1 2">
    <name type="scientific">Vibrio phage 1.224.A._10N.261.48.B1</name>
    <dbReference type="NCBI Taxonomy" id="1881226"/>
    <lineage>
        <taxon>Viruses</taxon>
        <taxon>Duplodnaviria</taxon>
        <taxon>Heunggongvirae</taxon>
        <taxon>Uroviricota</taxon>
        <taxon>Caudoviricetes</taxon>
        <taxon>Schitoviridae</taxon>
        <taxon>Mukerjeevirus</taxon>
        <taxon>Mukerjeevirus mv48B1</taxon>
    </lineage>
</organism>